<feature type="binding site" evidence="10">
    <location>
        <begin position="240"/>
        <end position="247"/>
    </location>
    <ligand>
        <name>substrate</name>
    </ligand>
</feature>
<keyword evidence="2" id="KW-0597">Phosphoprotein</keyword>
<evidence type="ECO:0000259" key="11">
    <source>
        <dbReference type="Pfam" id="PF01591"/>
    </source>
</evidence>
<evidence type="ECO:0000256" key="3">
    <source>
        <dbReference type="ARBA" id="ARBA00022679"/>
    </source>
</evidence>
<comment type="caution">
    <text evidence="12">The sequence shown here is derived from an EMBL/GenBank/DDBJ whole genome shotgun (WGS) entry which is preliminary data.</text>
</comment>
<dbReference type="InterPro" id="IPR013078">
    <property type="entry name" value="His_Pase_superF_clade-1"/>
</dbReference>
<dbReference type="SUPFAM" id="SSF53254">
    <property type="entry name" value="Phosphoglycerate mutase-like"/>
    <property type="match status" value="1"/>
</dbReference>
<dbReference type="PIRSF" id="PIRSF000709">
    <property type="entry name" value="6PFK_2-Ptase"/>
    <property type="match status" value="1"/>
</dbReference>
<sequence length="453" mass="52557">MRGAAKSRNTPNRDRAVCMTNCPTLIVTVGLPARGKTYISKKLTRYLNWIGVPTKEFNVGQYRRKCVKIYKSFEFFRPDNEEGLKIRKQCASAALNDVHRYLTEDGGQVAVFDATNTTRDRRETIVRFAEQNGFKVFFVESVCEDPDVIAENIVQVKLGSPDYIDCNTEQAVEDFVKRIKCYENTYQPLDEVLDRELSFIKIIDVGRRYLVNRVQDHIQSRIVYYLMNIHITPRSIYLCRHGESELNVKGRIGGDSGLTTRGKEFARFLKQFLHSQDISDLKVWTSQMKRTIQTAEALGVPYEQWKALNEIDAGVCEELMYEEIQQKLPLEFALRDQDKYRYRYPKGESYEDLVQRLEPVIMELERQENILVICHQAVMRCLLAYFLDKSAEELPYLKCPLHTVLKLTPVAYGCKVESIYLKVEAVNTHRERPENVNVHRTTEDALCTIPPHL</sequence>
<dbReference type="SMART" id="SM00855">
    <property type="entry name" value="PGAM"/>
    <property type="match status" value="1"/>
</dbReference>
<dbReference type="GO" id="GO:0005524">
    <property type="term" value="F:ATP binding"/>
    <property type="evidence" value="ECO:0007669"/>
    <property type="project" value="UniProtKB-KW"/>
</dbReference>
<accession>A0A8T0ARD9</accession>
<evidence type="ECO:0000313" key="13">
    <source>
        <dbReference type="Proteomes" id="UP000606274"/>
    </source>
</evidence>
<dbReference type="GO" id="GO:0003873">
    <property type="term" value="F:6-phosphofructo-2-kinase activity"/>
    <property type="evidence" value="ECO:0007669"/>
    <property type="project" value="InterPro"/>
</dbReference>
<evidence type="ECO:0000256" key="5">
    <source>
        <dbReference type="ARBA" id="ARBA00022777"/>
    </source>
</evidence>
<keyword evidence="8" id="KW-0511">Multifunctional enzyme</keyword>
<evidence type="ECO:0000313" key="12">
    <source>
        <dbReference type="EMBL" id="KAF7693461.1"/>
    </source>
</evidence>
<keyword evidence="7" id="KW-0067">ATP-binding</keyword>
<dbReference type="GO" id="GO:0006003">
    <property type="term" value="P:fructose 2,6-bisphosphate metabolic process"/>
    <property type="evidence" value="ECO:0007669"/>
    <property type="project" value="InterPro"/>
</dbReference>
<dbReference type="Gene3D" id="3.40.50.300">
    <property type="entry name" value="P-loop containing nucleotide triphosphate hydrolases"/>
    <property type="match status" value="1"/>
</dbReference>
<keyword evidence="5" id="KW-0418">Kinase</keyword>
<evidence type="ECO:0000256" key="9">
    <source>
        <dbReference type="PIRSR" id="PIRSR613078-1"/>
    </source>
</evidence>
<dbReference type="Pfam" id="PF01591">
    <property type="entry name" value="6PF2K"/>
    <property type="match status" value="1"/>
</dbReference>
<dbReference type="PRINTS" id="PR00991">
    <property type="entry name" value="6PFRUCTKNASE"/>
</dbReference>
<dbReference type="EMBL" id="JABFDY010000019">
    <property type="protein sequence ID" value="KAF7693461.1"/>
    <property type="molecule type" value="Genomic_DNA"/>
</dbReference>
<feature type="active site" description="Proton donor/acceptor" evidence="9">
    <location>
        <position position="310"/>
    </location>
</feature>
<feature type="binding site" evidence="10">
    <location>
        <position position="290"/>
    </location>
    <ligand>
        <name>substrate</name>
    </ligand>
</feature>
<dbReference type="AlphaFoldDB" id="A0A8T0ARD9"/>
<keyword evidence="3" id="KW-0808">Transferase</keyword>
<dbReference type="InterPro" id="IPR027417">
    <property type="entry name" value="P-loop_NTPase"/>
</dbReference>
<dbReference type="FunFam" id="3.40.50.300:FF:000047">
    <property type="entry name" value="6-phosphofructo-2-kinase/fructose-2, 6-bisphosphatase 3 isoform 2"/>
    <property type="match status" value="1"/>
</dbReference>
<dbReference type="PROSITE" id="PS00175">
    <property type="entry name" value="PG_MUTASE"/>
    <property type="match status" value="1"/>
</dbReference>
<dbReference type="SUPFAM" id="SSF52540">
    <property type="entry name" value="P-loop containing nucleoside triphosphate hydrolases"/>
    <property type="match status" value="1"/>
</dbReference>
<dbReference type="InterPro" id="IPR003094">
    <property type="entry name" value="6Pfruct_kin"/>
</dbReference>
<evidence type="ECO:0000256" key="7">
    <source>
        <dbReference type="ARBA" id="ARBA00022840"/>
    </source>
</evidence>
<dbReference type="Pfam" id="PF00300">
    <property type="entry name" value="His_Phos_1"/>
    <property type="match status" value="1"/>
</dbReference>
<dbReference type="InterPro" id="IPR001345">
    <property type="entry name" value="PG/BPGM_mutase_AS"/>
</dbReference>
<dbReference type="FunFam" id="3.40.50.1240:FF:000001">
    <property type="entry name" value="6-phosphofructo-2-kinase/fructose-2, 6-bisphosphatase 3 isoform 2"/>
    <property type="match status" value="1"/>
</dbReference>
<keyword evidence="6" id="KW-0378">Hydrolase</keyword>
<keyword evidence="4" id="KW-0547">Nucleotide-binding</keyword>
<evidence type="ECO:0000256" key="6">
    <source>
        <dbReference type="ARBA" id="ARBA00022801"/>
    </source>
</evidence>
<name>A0A8T0ARD9_SILME</name>
<proteinExistence type="inferred from homology"/>
<dbReference type="GO" id="GO:0005829">
    <property type="term" value="C:cytosol"/>
    <property type="evidence" value="ECO:0007669"/>
    <property type="project" value="TreeGrafter"/>
</dbReference>
<evidence type="ECO:0000256" key="8">
    <source>
        <dbReference type="ARBA" id="ARBA00023268"/>
    </source>
</evidence>
<dbReference type="CDD" id="cd07067">
    <property type="entry name" value="HP_PGM_like"/>
    <property type="match status" value="1"/>
</dbReference>
<dbReference type="GO" id="GO:0006000">
    <property type="term" value="P:fructose metabolic process"/>
    <property type="evidence" value="ECO:0007669"/>
    <property type="project" value="InterPro"/>
</dbReference>
<dbReference type="InterPro" id="IPR029033">
    <property type="entry name" value="His_PPase_superfam"/>
</dbReference>
<feature type="domain" description="6-phosphofructo-2-kinase" evidence="11">
    <location>
        <begin position="19"/>
        <end position="233"/>
    </location>
</feature>
<dbReference type="Gene3D" id="3.40.50.1240">
    <property type="entry name" value="Phosphoglycerate mutase-like"/>
    <property type="match status" value="1"/>
</dbReference>
<dbReference type="PANTHER" id="PTHR10606">
    <property type="entry name" value="6-PHOSPHOFRUCTO-2-KINASE/FRUCTOSE-2,6-BISPHOSPHATASE"/>
    <property type="match status" value="1"/>
</dbReference>
<dbReference type="GO" id="GO:0004331">
    <property type="term" value="F:fructose-2,6-bisphosphate 2-phosphatase activity"/>
    <property type="evidence" value="ECO:0007669"/>
    <property type="project" value="TreeGrafter"/>
</dbReference>
<evidence type="ECO:0000256" key="1">
    <source>
        <dbReference type="ARBA" id="ARBA00008408"/>
    </source>
</evidence>
<protein>
    <recommendedName>
        <fullName evidence="11">6-phosphofructo-2-kinase domain-containing protein</fullName>
    </recommendedName>
</protein>
<comment type="similarity">
    <text evidence="1">In the C-terminal section; belongs to the phosphoglycerate mutase family.</text>
</comment>
<dbReference type="Proteomes" id="UP000606274">
    <property type="component" value="Unassembled WGS sequence"/>
</dbReference>
<dbReference type="InterPro" id="IPR013079">
    <property type="entry name" value="6Phosfructo_kin"/>
</dbReference>
<dbReference type="PANTHER" id="PTHR10606:SF14">
    <property type="entry name" value="6-PHOSPHOFRUCTO-2-KINASE_FRUCTOSE-2,6-BISPHOSPHATASE 4"/>
    <property type="match status" value="1"/>
</dbReference>
<feature type="active site" description="Tele-phosphohistidine intermediate" evidence="9">
    <location>
        <position position="241"/>
    </location>
</feature>
<organism evidence="12 13">
    <name type="scientific">Silurus meridionalis</name>
    <name type="common">Southern catfish</name>
    <name type="synonym">Silurus soldatovi meridionalis</name>
    <dbReference type="NCBI Taxonomy" id="175797"/>
    <lineage>
        <taxon>Eukaryota</taxon>
        <taxon>Metazoa</taxon>
        <taxon>Chordata</taxon>
        <taxon>Craniata</taxon>
        <taxon>Vertebrata</taxon>
        <taxon>Euteleostomi</taxon>
        <taxon>Actinopterygii</taxon>
        <taxon>Neopterygii</taxon>
        <taxon>Teleostei</taxon>
        <taxon>Ostariophysi</taxon>
        <taxon>Siluriformes</taxon>
        <taxon>Siluridae</taxon>
        <taxon>Silurus</taxon>
    </lineage>
</organism>
<evidence type="ECO:0000256" key="4">
    <source>
        <dbReference type="ARBA" id="ARBA00022741"/>
    </source>
</evidence>
<evidence type="ECO:0000256" key="2">
    <source>
        <dbReference type="ARBA" id="ARBA00022553"/>
    </source>
</evidence>
<evidence type="ECO:0000256" key="10">
    <source>
        <dbReference type="PIRSR" id="PIRSR613078-2"/>
    </source>
</evidence>
<gene>
    <name evidence="12" type="ORF">HF521_008777</name>
</gene>
<reference evidence="12" key="1">
    <citation type="submission" date="2020-08" db="EMBL/GenBank/DDBJ databases">
        <title>Chromosome-level assembly of Southern catfish (Silurus meridionalis) provides insights into visual adaptation to the nocturnal and benthic lifestyles.</title>
        <authorList>
            <person name="Zhang Y."/>
            <person name="Wang D."/>
            <person name="Peng Z."/>
        </authorList>
    </citation>
    <scope>NUCLEOTIDE SEQUENCE</scope>
    <source>
        <strain evidence="12">SWU-2019-XX</strain>
        <tissue evidence="12">Muscle</tissue>
    </source>
</reference>
<keyword evidence="13" id="KW-1185">Reference proteome</keyword>